<dbReference type="GeneID" id="9527203"/>
<dbReference type="Proteomes" id="UP000008866">
    <property type="component" value="Unassembled WGS sequence"/>
</dbReference>
<evidence type="ECO:0000313" key="3">
    <source>
        <dbReference type="Proteomes" id="UP000008866"/>
    </source>
</evidence>
<organism evidence="2 3">
    <name type="scientific">Arthroderma benhamiae (strain ATCC MYA-4681 / CBS 112371)</name>
    <name type="common">Trichophyton mentagrophytes</name>
    <dbReference type="NCBI Taxonomy" id="663331"/>
    <lineage>
        <taxon>Eukaryota</taxon>
        <taxon>Fungi</taxon>
        <taxon>Dikarya</taxon>
        <taxon>Ascomycota</taxon>
        <taxon>Pezizomycotina</taxon>
        <taxon>Eurotiomycetes</taxon>
        <taxon>Eurotiomycetidae</taxon>
        <taxon>Onygenales</taxon>
        <taxon>Arthrodermataceae</taxon>
        <taxon>Trichophyton</taxon>
    </lineage>
</organism>
<reference evidence="3" key="1">
    <citation type="journal article" date="2011" name="Genome Biol.">
        <title>Comparative and functional genomics provide insights into the pathogenicity of dermatophytic fungi.</title>
        <authorList>
            <person name="Burmester A."/>
            <person name="Shelest E."/>
            <person name="Gloeckner G."/>
            <person name="Heddergott C."/>
            <person name="Schindler S."/>
            <person name="Staib P."/>
            <person name="Heidel A."/>
            <person name="Felder M."/>
            <person name="Petzold A."/>
            <person name="Szafranski K."/>
            <person name="Feuermann M."/>
            <person name="Pedruzzi I."/>
            <person name="Priebe S."/>
            <person name="Groth M."/>
            <person name="Winkler R."/>
            <person name="Li W."/>
            <person name="Kniemeyer O."/>
            <person name="Schroeckh V."/>
            <person name="Hertweck C."/>
            <person name="Hube B."/>
            <person name="White T.C."/>
            <person name="Platzer M."/>
            <person name="Guthke R."/>
            <person name="Heitman J."/>
            <person name="Woestemeyer J."/>
            <person name="Zipfel P.F."/>
            <person name="Monod M."/>
            <person name="Brakhage A.A."/>
        </authorList>
    </citation>
    <scope>NUCLEOTIDE SEQUENCE [LARGE SCALE GENOMIC DNA]</scope>
    <source>
        <strain evidence="3">ATCC MYA-4681 / CBS 112371</strain>
    </source>
</reference>
<gene>
    <name evidence="2" type="ORF">ARB_06657</name>
</gene>
<dbReference type="HOGENOM" id="CLU_2775469_0_0_1"/>
<feature type="region of interest" description="Disordered" evidence="1">
    <location>
        <begin position="1"/>
        <end position="26"/>
    </location>
</feature>
<dbReference type="KEGG" id="abe:ARB_06657"/>
<proteinExistence type="predicted"/>
<dbReference type="AlphaFoldDB" id="D4ARB7"/>
<protein>
    <submittedName>
        <fullName evidence="2">Uncharacterized protein</fullName>
    </submittedName>
</protein>
<name>D4ARB7_ARTBC</name>
<keyword evidence="3" id="KW-1185">Reference proteome</keyword>
<evidence type="ECO:0000313" key="2">
    <source>
        <dbReference type="EMBL" id="EFE34260.1"/>
    </source>
</evidence>
<evidence type="ECO:0000256" key="1">
    <source>
        <dbReference type="SAM" id="MobiDB-lite"/>
    </source>
</evidence>
<comment type="caution">
    <text evidence="2">The sequence shown here is derived from an EMBL/GenBank/DDBJ whole genome shotgun (WGS) entry which is preliminary data.</text>
</comment>
<dbReference type="EMBL" id="ABSU01000006">
    <property type="protein sequence ID" value="EFE34260.1"/>
    <property type="molecule type" value="Genomic_DNA"/>
</dbReference>
<sequence length="69" mass="8337">MVAKLYKGSRRREKKRDMALQEEEEKTTVKNRPLNCAVEVKMKKETRRTRQAKGYQIHQCTYHISPRWS</sequence>
<dbReference type="RefSeq" id="XP_003014900.1">
    <property type="nucleotide sequence ID" value="XM_003014854.1"/>
</dbReference>
<accession>D4ARB7</accession>